<dbReference type="PROSITE" id="PS00125">
    <property type="entry name" value="SER_THR_PHOSPHATASE"/>
    <property type="match status" value="1"/>
</dbReference>
<dbReference type="GO" id="GO:0110154">
    <property type="term" value="P:RNA decapping"/>
    <property type="evidence" value="ECO:0007669"/>
    <property type="project" value="TreeGrafter"/>
</dbReference>
<dbReference type="SUPFAM" id="SSF56300">
    <property type="entry name" value="Metallo-dependent phosphatases"/>
    <property type="match status" value="1"/>
</dbReference>
<dbReference type="PRINTS" id="PR00114">
    <property type="entry name" value="STPHPHTASE"/>
</dbReference>
<evidence type="ECO:0000259" key="1">
    <source>
        <dbReference type="PROSITE" id="PS00125"/>
    </source>
</evidence>
<dbReference type="PANTHER" id="PTHR42850">
    <property type="entry name" value="METALLOPHOSPHOESTERASE"/>
    <property type="match status" value="1"/>
</dbReference>
<dbReference type="Proteomes" id="UP000324159">
    <property type="component" value="Unassembled WGS sequence"/>
</dbReference>
<dbReference type="InterPro" id="IPR004843">
    <property type="entry name" value="Calcineurin-like_PHP"/>
</dbReference>
<accession>A0A5D3WKM0</accession>
<sequence>MEQKDVGLRFQGGRLLAVGDIHGCHELLLRLLAEVRPRPDDRLIFLGDYIDRGRDSRQVIETLLELRKRLPATVFLRGNHEQMLLDYLDGHERLLFLANGGATTLASYRHRGVPQIPQSHRDFFRALPCLHREAGFIFVHAGLRPGIPVAEQREEDLLWIRQEFIASDEDFGATVVFGHTPQTAPLLRTGRIGLDTGAVYGGLLSCCDVLSGRTWSVG</sequence>
<dbReference type="CDD" id="cd00144">
    <property type="entry name" value="MPP_PPP_family"/>
    <property type="match status" value="1"/>
</dbReference>
<gene>
    <name evidence="2" type="ORF">EDC39_10466</name>
</gene>
<keyword evidence="3" id="KW-1185">Reference proteome</keyword>
<evidence type="ECO:0000313" key="3">
    <source>
        <dbReference type="Proteomes" id="UP000324159"/>
    </source>
</evidence>
<dbReference type="Gene3D" id="3.60.21.10">
    <property type="match status" value="1"/>
</dbReference>
<dbReference type="InterPro" id="IPR050126">
    <property type="entry name" value="Ap4A_hydrolase"/>
</dbReference>
<dbReference type="EMBL" id="VNIB01000004">
    <property type="protein sequence ID" value="TYO98942.1"/>
    <property type="molecule type" value="Genomic_DNA"/>
</dbReference>
<organism evidence="2 3">
    <name type="scientific">Geothermobacter ehrlichii</name>
    <dbReference type="NCBI Taxonomy" id="213224"/>
    <lineage>
        <taxon>Bacteria</taxon>
        <taxon>Pseudomonadati</taxon>
        <taxon>Thermodesulfobacteriota</taxon>
        <taxon>Desulfuromonadia</taxon>
        <taxon>Desulfuromonadales</taxon>
        <taxon>Geothermobacteraceae</taxon>
        <taxon>Geothermobacter</taxon>
    </lineage>
</organism>
<name>A0A5D3WKM0_9BACT</name>
<dbReference type="AlphaFoldDB" id="A0A5D3WKM0"/>
<evidence type="ECO:0000313" key="2">
    <source>
        <dbReference type="EMBL" id="TYO98942.1"/>
    </source>
</evidence>
<comment type="caution">
    <text evidence="2">The sequence shown here is derived from an EMBL/GenBank/DDBJ whole genome shotgun (WGS) entry which is preliminary data.</text>
</comment>
<dbReference type="GO" id="GO:0005737">
    <property type="term" value="C:cytoplasm"/>
    <property type="evidence" value="ECO:0007669"/>
    <property type="project" value="TreeGrafter"/>
</dbReference>
<proteinExistence type="predicted"/>
<dbReference type="OrthoDB" id="9807890at2"/>
<dbReference type="InterPro" id="IPR006186">
    <property type="entry name" value="Ser/Thr-sp_prot-phosphatase"/>
</dbReference>
<dbReference type="PANTHER" id="PTHR42850:SF4">
    <property type="entry name" value="ZINC-DEPENDENT ENDOPOLYPHOSPHATASE"/>
    <property type="match status" value="1"/>
</dbReference>
<feature type="domain" description="Serine/threonine specific protein phosphatases" evidence="1">
    <location>
        <begin position="76"/>
        <end position="81"/>
    </location>
</feature>
<reference evidence="2 3" key="1">
    <citation type="submission" date="2019-07" db="EMBL/GenBank/DDBJ databases">
        <title>Genomic Encyclopedia of Type Strains, Phase IV (KMG-IV): sequencing the most valuable type-strain genomes for metagenomic binning, comparative biology and taxonomic classification.</title>
        <authorList>
            <person name="Goeker M."/>
        </authorList>
    </citation>
    <scope>NUCLEOTIDE SEQUENCE [LARGE SCALE GENOMIC DNA]</scope>
    <source>
        <strain evidence="2 3">SS015</strain>
    </source>
</reference>
<dbReference type="RefSeq" id="WP_148895409.1">
    <property type="nucleotide sequence ID" value="NZ_VNIB01000004.1"/>
</dbReference>
<dbReference type="Pfam" id="PF00149">
    <property type="entry name" value="Metallophos"/>
    <property type="match status" value="1"/>
</dbReference>
<dbReference type="InterPro" id="IPR029052">
    <property type="entry name" value="Metallo-depent_PP-like"/>
</dbReference>
<dbReference type="GO" id="GO:0016791">
    <property type="term" value="F:phosphatase activity"/>
    <property type="evidence" value="ECO:0007669"/>
    <property type="project" value="TreeGrafter"/>
</dbReference>
<dbReference type="GO" id="GO:0008803">
    <property type="term" value="F:bis(5'-nucleosyl)-tetraphosphatase (symmetrical) activity"/>
    <property type="evidence" value="ECO:0007669"/>
    <property type="project" value="TreeGrafter"/>
</dbReference>
<protein>
    <submittedName>
        <fullName evidence="2">Serine/threonine protein phosphatase 1</fullName>
    </submittedName>
</protein>